<sequence>MGRYLSADMVMSCFLLLCVGVAIADVSFAVELARVVLWIVNKQAHNGSWREKQSRAGKPDQGRENLIKDPRIWMLMGKMMMKELASANNVDAYDDMKKDSYKKQPAWKETC</sequence>
<dbReference type="Proteomes" id="UP000250235">
    <property type="component" value="Unassembled WGS sequence"/>
</dbReference>
<feature type="compositionally biased region" description="Basic and acidic residues" evidence="1">
    <location>
        <begin position="48"/>
        <end position="65"/>
    </location>
</feature>
<proteinExistence type="predicted"/>
<feature type="signal peptide" evidence="2">
    <location>
        <begin position="1"/>
        <end position="24"/>
    </location>
</feature>
<dbReference type="AlphaFoldDB" id="A0A2Z7CVH9"/>
<keyword evidence="2" id="KW-0732">Signal</keyword>
<organism evidence="3 4">
    <name type="scientific">Dorcoceras hygrometricum</name>
    <dbReference type="NCBI Taxonomy" id="472368"/>
    <lineage>
        <taxon>Eukaryota</taxon>
        <taxon>Viridiplantae</taxon>
        <taxon>Streptophyta</taxon>
        <taxon>Embryophyta</taxon>
        <taxon>Tracheophyta</taxon>
        <taxon>Spermatophyta</taxon>
        <taxon>Magnoliopsida</taxon>
        <taxon>eudicotyledons</taxon>
        <taxon>Gunneridae</taxon>
        <taxon>Pentapetalae</taxon>
        <taxon>asterids</taxon>
        <taxon>lamiids</taxon>
        <taxon>Lamiales</taxon>
        <taxon>Gesneriaceae</taxon>
        <taxon>Didymocarpoideae</taxon>
        <taxon>Trichosporeae</taxon>
        <taxon>Loxocarpinae</taxon>
        <taxon>Dorcoceras</taxon>
    </lineage>
</organism>
<keyword evidence="4" id="KW-1185">Reference proteome</keyword>
<evidence type="ECO:0000313" key="3">
    <source>
        <dbReference type="EMBL" id="KZV50748.1"/>
    </source>
</evidence>
<evidence type="ECO:0000256" key="2">
    <source>
        <dbReference type="SAM" id="SignalP"/>
    </source>
</evidence>
<accession>A0A2Z7CVH9</accession>
<dbReference type="EMBL" id="KQ992341">
    <property type="protein sequence ID" value="KZV50748.1"/>
    <property type="molecule type" value="Genomic_DNA"/>
</dbReference>
<evidence type="ECO:0000313" key="4">
    <source>
        <dbReference type="Proteomes" id="UP000250235"/>
    </source>
</evidence>
<gene>
    <name evidence="3" type="ORF">F511_30519</name>
</gene>
<evidence type="ECO:0000256" key="1">
    <source>
        <dbReference type="SAM" id="MobiDB-lite"/>
    </source>
</evidence>
<name>A0A2Z7CVH9_9LAMI</name>
<feature type="chain" id="PRO_5016441216" evidence="2">
    <location>
        <begin position="25"/>
        <end position="111"/>
    </location>
</feature>
<protein>
    <submittedName>
        <fullName evidence="3">Leishmanolysin-like peptidase</fullName>
    </submittedName>
</protein>
<feature type="region of interest" description="Disordered" evidence="1">
    <location>
        <begin position="46"/>
        <end position="65"/>
    </location>
</feature>
<reference evidence="3 4" key="1">
    <citation type="journal article" date="2015" name="Proc. Natl. Acad. Sci. U.S.A.">
        <title>The resurrection genome of Boea hygrometrica: A blueprint for survival of dehydration.</title>
        <authorList>
            <person name="Xiao L."/>
            <person name="Yang G."/>
            <person name="Zhang L."/>
            <person name="Yang X."/>
            <person name="Zhao S."/>
            <person name="Ji Z."/>
            <person name="Zhou Q."/>
            <person name="Hu M."/>
            <person name="Wang Y."/>
            <person name="Chen M."/>
            <person name="Xu Y."/>
            <person name="Jin H."/>
            <person name="Xiao X."/>
            <person name="Hu G."/>
            <person name="Bao F."/>
            <person name="Hu Y."/>
            <person name="Wan P."/>
            <person name="Li L."/>
            <person name="Deng X."/>
            <person name="Kuang T."/>
            <person name="Xiang C."/>
            <person name="Zhu J.K."/>
            <person name="Oliver M.J."/>
            <person name="He Y."/>
        </authorList>
    </citation>
    <scope>NUCLEOTIDE SEQUENCE [LARGE SCALE GENOMIC DNA]</scope>
    <source>
        <strain evidence="4">cv. XS01</strain>
    </source>
</reference>